<dbReference type="AlphaFoldDB" id="A0A0G2ZBN5"/>
<dbReference type="STRING" id="1330330.IX53_06255"/>
<organism evidence="2 3">
    <name type="scientific">Kosmotoga pacifica</name>
    <dbReference type="NCBI Taxonomy" id="1330330"/>
    <lineage>
        <taxon>Bacteria</taxon>
        <taxon>Thermotogati</taxon>
        <taxon>Thermotogota</taxon>
        <taxon>Thermotogae</taxon>
        <taxon>Kosmotogales</taxon>
        <taxon>Kosmotogaceae</taxon>
        <taxon>Kosmotoga</taxon>
    </lineage>
</organism>
<keyword evidence="3" id="KW-1185">Reference proteome</keyword>
<dbReference type="OrthoDB" id="42223at2"/>
<feature type="transmembrane region" description="Helical" evidence="1">
    <location>
        <begin position="86"/>
        <end position="105"/>
    </location>
</feature>
<dbReference type="EMBL" id="CP011232">
    <property type="protein sequence ID" value="AKI97486.1"/>
    <property type="molecule type" value="Genomic_DNA"/>
</dbReference>
<accession>A0A0G2ZBN5</accession>
<dbReference type="Proteomes" id="UP000035159">
    <property type="component" value="Chromosome"/>
</dbReference>
<feature type="transmembrane region" description="Helical" evidence="1">
    <location>
        <begin position="6"/>
        <end position="35"/>
    </location>
</feature>
<sequence>MKIGAIIAIFIGVIIILSGVSTISISFWFVVQLIFAALFLNSGVKVFRYPSGEHFGSLIFSGILIIDAFGLWGVDWNFGELFLAMIGSYLVGWGLMSIFGSTRFMKKSPKSSRQSLSISRPVEAEEYEVDIDTNLTKVLLVDTQRDKGIDATLNFDKKSFSGTLHYNKEGNIAKIKAKCKAKAGVSSVLTKSRMNIELSSVPIVKFSAALDGVDAVLDFSNIKLDTATIKSNISRLSIVPSKLRDSRIDIDCEITSLNLRVPKDVGLTIVHQGELNWNNFDELIYREDGYISRNIETAKSVCQVFIKSEMSKLSIDWI</sequence>
<feature type="transmembrane region" description="Helical" evidence="1">
    <location>
        <begin position="55"/>
        <end position="74"/>
    </location>
</feature>
<name>A0A0G2ZBN5_9BACT</name>
<evidence type="ECO:0000313" key="3">
    <source>
        <dbReference type="Proteomes" id="UP000035159"/>
    </source>
</evidence>
<evidence type="ECO:0000256" key="1">
    <source>
        <dbReference type="SAM" id="Phobius"/>
    </source>
</evidence>
<dbReference type="PATRIC" id="fig|1330330.3.peg.1264"/>
<gene>
    <name evidence="2" type="ORF">IX53_06255</name>
</gene>
<evidence type="ECO:0000313" key="2">
    <source>
        <dbReference type="EMBL" id="AKI97486.1"/>
    </source>
</evidence>
<keyword evidence="1" id="KW-0472">Membrane</keyword>
<protein>
    <submittedName>
        <fullName evidence="2">Uncharacterized protein</fullName>
    </submittedName>
</protein>
<keyword evidence="1" id="KW-1133">Transmembrane helix</keyword>
<dbReference type="KEGG" id="kpf:IX53_06255"/>
<keyword evidence="1" id="KW-0812">Transmembrane</keyword>
<proteinExistence type="predicted"/>
<reference evidence="2 3" key="1">
    <citation type="submission" date="2015-04" db="EMBL/GenBank/DDBJ databases">
        <title>Complete Genome Sequence of Kosmotoga pacifica SLHLJ1.</title>
        <authorList>
            <person name="Jiang L.J."/>
            <person name="Shao Z.Z."/>
            <person name="Jebbar M."/>
        </authorList>
    </citation>
    <scope>NUCLEOTIDE SEQUENCE [LARGE SCALE GENOMIC DNA]</scope>
    <source>
        <strain evidence="2 3">SLHLJ1</strain>
    </source>
</reference>
<dbReference type="RefSeq" id="WP_047754621.1">
    <property type="nucleotide sequence ID" value="NZ_CAJUHA010000003.1"/>
</dbReference>